<dbReference type="EMBL" id="FWFN01000007">
    <property type="protein sequence ID" value="SLN64863.1"/>
    <property type="molecule type" value="Genomic_DNA"/>
</dbReference>
<proteinExistence type="predicted"/>
<dbReference type="Proteomes" id="UP000193963">
    <property type="component" value="Unassembled WGS sequence"/>
</dbReference>
<reference evidence="2 3" key="1">
    <citation type="submission" date="2017-03" db="EMBL/GenBank/DDBJ databases">
        <authorList>
            <person name="Afonso C.L."/>
            <person name="Miller P.J."/>
            <person name="Scott M.A."/>
            <person name="Spackman E."/>
            <person name="Goraichik I."/>
            <person name="Dimitrov K.M."/>
            <person name="Suarez D.L."/>
            <person name="Swayne D.E."/>
        </authorList>
    </citation>
    <scope>NUCLEOTIDE SEQUENCE [LARGE SCALE GENOMIC DNA]</scope>
    <source>
        <strain evidence="2 3">CECT 7751</strain>
    </source>
</reference>
<protein>
    <recommendedName>
        <fullName evidence="1">DUF4357 domain-containing protein</fullName>
    </recommendedName>
</protein>
<dbReference type="OrthoDB" id="2656488at2"/>
<accession>A0A1X6ZYI8</accession>
<dbReference type="InterPro" id="IPR025579">
    <property type="entry name" value="DUF4357"/>
</dbReference>
<keyword evidence="3" id="KW-1185">Reference proteome</keyword>
<sequence>MTTGRSVRLYLAEGTPTGIVTAEIVNWTGHVLSAPRSKLNVALNRSELKRTGVYILYGSPLDSDLPVVYVGEGDDISLRLQSHARDDEKDYWERFIAVTNKDMNLTKAHVKYLEGRMIGLLRDAKKCETKNRTEPTFDKLPEADIADMESFLEAIQLVLPVVGVDFFRKATTKMPRETGAESVEKPEFLLVHAGKGINARAREEDGEFVVLEGSYGDLNETVSFSQKLKAFRDQVLESGRAQTLDDGRFRLTEDVAFSSPSAAAVFLFGTSRNGRTDWLVSGTRETYGDWRLRSL</sequence>
<evidence type="ECO:0000313" key="2">
    <source>
        <dbReference type="EMBL" id="SLN64863.1"/>
    </source>
</evidence>
<dbReference type="RefSeq" id="WP_085889347.1">
    <property type="nucleotide sequence ID" value="NZ_FWFN01000007.1"/>
</dbReference>
<organism evidence="2 3">
    <name type="scientific">Pseudooceanicola marinus</name>
    <dbReference type="NCBI Taxonomy" id="396013"/>
    <lineage>
        <taxon>Bacteria</taxon>
        <taxon>Pseudomonadati</taxon>
        <taxon>Pseudomonadota</taxon>
        <taxon>Alphaproteobacteria</taxon>
        <taxon>Rhodobacterales</taxon>
        <taxon>Paracoccaceae</taxon>
        <taxon>Pseudooceanicola</taxon>
    </lineage>
</organism>
<dbReference type="AlphaFoldDB" id="A0A1X6ZYI8"/>
<dbReference type="Pfam" id="PF14267">
    <property type="entry name" value="DUF4357"/>
    <property type="match status" value="1"/>
</dbReference>
<dbReference type="CDD" id="cd10447">
    <property type="entry name" value="GIY-YIG_unchar_2"/>
    <property type="match status" value="1"/>
</dbReference>
<evidence type="ECO:0000313" key="3">
    <source>
        <dbReference type="Proteomes" id="UP000193963"/>
    </source>
</evidence>
<evidence type="ECO:0000259" key="1">
    <source>
        <dbReference type="Pfam" id="PF14267"/>
    </source>
</evidence>
<name>A0A1X6ZYI8_9RHOB</name>
<gene>
    <name evidence="2" type="ORF">PSM7751_03309</name>
</gene>
<feature type="domain" description="DUF4357" evidence="1">
    <location>
        <begin position="232"/>
        <end position="278"/>
    </location>
</feature>